<dbReference type="STRING" id="1423734.FC83_GL001486"/>
<evidence type="ECO:0000313" key="2">
    <source>
        <dbReference type="EMBL" id="KRM30925.1"/>
    </source>
</evidence>
<keyword evidence="1" id="KW-0175">Coiled coil</keyword>
<organism evidence="2 3">
    <name type="scientific">Agrilactobacillus composti DSM 18527 = JCM 14202</name>
    <dbReference type="NCBI Taxonomy" id="1423734"/>
    <lineage>
        <taxon>Bacteria</taxon>
        <taxon>Bacillati</taxon>
        <taxon>Bacillota</taxon>
        <taxon>Bacilli</taxon>
        <taxon>Lactobacillales</taxon>
        <taxon>Lactobacillaceae</taxon>
        <taxon>Agrilactobacillus</taxon>
    </lineage>
</organism>
<keyword evidence="3" id="KW-1185">Reference proteome</keyword>
<name>X0PSH1_9LACO</name>
<comment type="caution">
    <text evidence="2">The sequence shown here is derived from an EMBL/GenBank/DDBJ whole genome shotgun (WGS) entry which is preliminary data.</text>
</comment>
<dbReference type="EMBL" id="AZGA01000087">
    <property type="protein sequence ID" value="KRM30925.1"/>
    <property type="molecule type" value="Genomic_DNA"/>
</dbReference>
<reference evidence="2 3" key="1">
    <citation type="journal article" date="2015" name="Genome Announc.">
        <title>Expanding the biotechnology potential of lactobacilli through comparative genomics of 213 strains and associated genera.</title>
        <authorList>
            <person name="Sun Z."/>
            <person name="Harris H.M."/>
            <person name="McCann A."/>
            <person name="Guo C."/>
            <person name="Argimon S."/>
            <person name="Zhang W."/>
            <person name="Yang X."/>
            <person name="Jeffery I.B."/>
            <person name="Cooney J.C."/>
            <person name="Kagawa T.F."/>
            <person name="Liu W."/>
            <person name="Song Y."/>
            <person name="Salvetti E."/>
            <person name="Wrobel A."/>
            <person name="Rasinkangas P."/>
            <person name="Parkhill J."/>
            <person name="Rea M.C."/>
            <person name="O'Sullivan O."/>
            <person name="Ritari J."/>
            <person name="Douillard F.P."/>
            <person name="Paul Ross R."/>
            <person name="Yang R."/>
            <person name="Briner A.E."/>
            <person name="Felis G.E."/>
            <person name="de Vos W.M."/>
            <person name="Barrangou R."/>
            <person name="Klaenhammer T.R."/>
            <person name="Caufield P.W."/>
            <person name="Cui Y."/>
            <person name="Zhang H."/>
            <person name="O'Toole P.W."/>
        </authorList>
    </citation>
    <scope>NUCLEOTIDE SEQUENCE [LARGE SCALE GENOMIC DNA]</scope>
    <source>
        <strain evidence="2 3">DSM 18527</strain>
    </source>
</reference>
<dbReference type="Proteomes" id="UP000051236">
    <property type="component" value="Unassembled WGS sequence"/>
</dbReference>
<dbReference type="PATRIC" id="fig|1423734.3.peg.1504"/>
<evidence type="ECO:0000256" key="1">
    <source>
        <dbReference type="SAM" id="Coils"/>
    </source>
</evidence>
<feature type="coiled-coil region" evidence="1">
    <location>
        <begin position="25"/>
        <end position="52"/>
    </location>
</feature>
<accession>X0PSH1</accession>
<protein>
    <submittedName>
        <fullName evidence="2">Uncharacterized protein</fullName>
    </submittedName>
</protein>
<dbReference type="RefSeq" id="WP_035454359.1">
    <property type="nucleotide sequence ID" value="NZ_AZGA01000087.1"/>
</dbReference>
<gene>
    <name evidence="2" type="ORF">FC83_GL001486</name>
</gene>
<evidence type="ECO:0000313" key="3">
    <source>
        <dbReference type="Proteomes" id="UP000051236"/>
    </source>
</evidence>
<sequence length="97" mass="10939">MTIDTKDIQQRIILLLKLAYTATNAATIGNALQEANQQLTCLQQQVHQVEADSVEALTDFIQNAFNINLQLLKGLDAMSLYPVDQVRKQIEQLERVI</sequence>
<dbReference type="AlphaFoldDB" id="X0PSH1"/>
<proteinExistence type="predicted"/>